<dbReference type="Pfam" id="PF03600">
    <property type="entry name" value="CitMHS"/>
    <property type="match status" value="1"/>
</dbReference>
<dbReference type="GO" id="GO:0005886">
    <property type="term" value="C:plasma membrane"/>
    <property type="evidence" value="ECO:0007669"/>
    <property type="project" value="TreeGrafter"/>
</dbReference>
<comment type="caution">
    <text evidence="8">The sequence shown here is derived from an EMBL/GenBank/DDBJ whole genome shotgun (WGS) entry which is preliminary data.</text>
</comment>
<reference evidence="8 9" key="2">
    <citation type="submission" date="2013-04" db="EMBL/GenBank/DDBJ databases">
        <title>The Genome Sequence of Bilophila wadsworthia 3_1_6.</title>
        <authorList>
            <consortium name="The Broad Institute Genomics Platform"/>
            <person name="Earl A."/>
            <person name="Ward D."/>
            <person name="Feldgarden M."/>
            <person name="Gevers D."/>
            <person name="Sibley C."/>
            <person name="Strauss J."/>
            <person name="Allen-Vercoe E."/>
            <person name="Walker B."/>
            <person name="Young S."/>
            <person name="Zeng Q."/>
            <person name="Gargeya S."/>
            <person name="Fitzgerald M."/>
            <person name="Haas B."/>
            <person name="Abouelleil A."/>
            <person name="Allen A.W."/>
            <person name="Alvarado L."/>
            <person name="Arachchi H.M."/>
            <person name="Berlin A.M."/>
            <person name="Chapman S.B."/>
            <person name="Gainer-Dewar J."/>
            <person name="Goldberg J."/>
            <person name="Griggs A."/>
            <person name="Gujja S."/>
            <person name="Hansen M."/>
            <person name="Howarth C."/>
            <person name="Imamovic A."/>
            <person name="Ireland A."/>
            <person name="Larimer J."/>
            <person name="McCowan C."/>
            <person name="Murphy C."/>
            <person name="Pearson M."/>
            <person name="Poon T.W."/>
            <person name="Priest M."/>
            <person name="Roberts A."/>
            <person name="Saif S."/>
            <person name="Shea T."/>
            <person name="Sisk P."/>
            <person name="Sykes S."/>
            <person name="Wortman J."/>
            <person name="Nusbaum C."/>
            <person name="Birren B."/>
        </authorList>
    </citation>
    <scope>NUCLEOTIDE SEQUENCE [LARGE SCALE GENOMIC DNA]</scope>
    <source>
        <strain evidence="8 9">3_1_6</strain>
    </source>
</reference>
<dbReference type="RefSeq" id="WP_005024051.1">
    <property type="nucleotide sequence ID" value="NZ_KE150239.1"/>
</dbReference>
<keyword evidence="2" id="KW-0813">Transport</keyword>
<dbReference type="eggNOG" id="COG0471">
    <property type="taxonomic scope" value="Bacteria"/>
</dbReference>
<dbReference type="EMBL" id="ADCP02000002">
    <property type="protein sequence ID" value="EFV46073.1"/>
    <property type="molecule type" value="Genomic_DNA"/>
</dbReference>
<dbReference type="OrthoDB" id="1954618at2"/>
<name>E5Y1P2_BILW3</name>
<evidence type="ECO:0000256" key="3">
    <source>
        <dbReference type="ARBA" id="ARBA00022692"/>
    </source>
</evidence>
<comment type="subcellular location">
    <subcellularLocation>
        <location evidence="1">Membrane</location>
        <topology evidence="1">Multi-pass membrane protein</topology>
    </subcellularLocation>
</comment>
<evidence type="ECO:0000259" key="7">
    <source>
        <dbReference type="Pfam" id="PF03600"/>
    </source>
</evidence>
<feature type="transmembrane region" description="Helical" evidence="6">
    <location>
        <begin position="175"/>
        <end position="193"/>
    </location>
</feature>
<feature type="transmembrane region" description="Helical" evidence="6">
    <location>
        <begin position="125"/>
        <end position="143"/>
    </location>
</feature>
<feature type="transmembrane region" description="Helical" evidence="6">
    <location>
        <begin position="293"/>
        <end position="311"/>
    </location>
</feature>
<evidence type="ECO:0000256" key="2">
    <source>
        <dbReference type="ARBA" id="ARBA00022448"/>
    </source>
</evidence>
<keyword evidence="5 6" id="KW-0472">Membrane</keyword>
<evidence type="ECO:0000313" key="9">
    <source>
        <dbReference type="Proteomes" id="UP000006034"/>
    </source>
</evidence>
<feature type="transmembrane region" description="Helical" evidence="6">
    <location>
        <begin position="83"/>
        <end position="104"/>
    </location>
</feature>
<feature type="transmembrane region" description="Helical" evidence="6">
    <location>
        <begin position="448"/>
        <end position="465"/>
    </location>
</feature>
<feature type="transmembrane region" description="Helical" evidence="6">
    <location>
        <begin position="366"/>
        <end position="387"/>
    </location>
</feature>
<proteinExistence type="predicted"/>
<keyword evidence="9" id="KW-1185">Reference proteome</keyword>
<dbReference type="AlphaFoldDB" id="E5Y1P2"/>
<dbReference type="GeneID" id="78087090"/>
<feature type="transmembrane region" description="Helical" evidence="6">
    <location>
        <begin position="14"/>
        <end position="32"/>
    </location>
</feature>
<feature type="transmembrane region" description="Helical" evidence="6">
    <location>
        <begin position="271"/>
        <end position="287"/>
    </location>
</feature>
<evidence type="ECO:0000256" key="1">
    <source>
        <dbReference type="ARBA" id="ARBA00004141"/>
    </source>
</evidence>
<dbReference type="Proteomes" id="UP000006034">
    <property type="component" value="Unassembled WGS sequence"/>
</dbReference>
<dbReference type="PANTHER" id="PTHR10283">
    <property type="entry name" value="SOLUTE CARRIER FAMILY 13 MEMBER"/>
    <property type="match status" value="1"/>
</dbReference>
<evidence type="ECO:0000256" key="4">
    <source>
        <dbReference type="ARBA" id="ARBA00022989"/>
    </source>
</evidence>
<dbReference type="InterPro" id="IPR004680">
    <property type="entry name" value="Cit_transptr-like_dom"/>
</dbReference>
<dbReference type="STRING" id="563192.HMPREF0179_00113"/>
<accession>E5Y1P2</accession>
<feature type="transmembrane region" description="Helical" evidence="6">
    <location>
        <begin position="323"/>
        <end position="346"/>
    </location>
</feature>
<keyword evidence="4 6" id="KW-1133">Transmembrane helix</keyword>
<reference evidence="8 9" key="1">
    <citation type="submission" date="2010-10" db="EMBL/GenBank/DDBJ databases">
        <authorList>
            <consortium name="The Broad Institute Genome Sequencing Platform"/>
            <person name="Ward D."/>
            <person name="Earl A."/>
            <person name="Feldgarden M."/>
            <person name="Young S.K."/>
            <person name="Gargeya S."/>
            <person name="Zeng Q."/>
            <person name="Alvarado L."/>
            <person name="Berlin A."/>
            <person name="Bochicchio J."/>
            <person name="Chapman S.B."/>
            <person name="Chen Z."/>
            <person name="Freedman E."/>
            <person name="Gellesch M."/>
            <person name="Goldberg J."/>
            <person name="Griggs A."/>
            <person name="Gujja S."/>
            <person name="Heilman E."/>
            <person name="Heiman D."/>
            <person name="Howarth C."/>
            <person name="Mehta T."/>
            <person name="Neiman D."/>
            <person name="Pearson M."/>
            <person name="Roberts A."/>
            <person name="Saif S."/>
            <person name="Shea T."/>
            <person name="Shenoy N."/>
            <person name="Sisk P."/>
            <person name="Stolte C."/>
            <person name="Sykes S."/>
            <person name="White J."/>
            <person name="Yandava C."/>
            <person name="Allen-Vercoe E."/>
            <person name="Sibley C."/>
            <person name="Ambrose C.E."/>
            <person name="Strauss J."/>
            <person name="Daigneault M."/>
            <person name="Haas B."/>
            <person name="Nusbaum C."/>
            <person name="Birren B."/>
        </authorList>
    </citation>
    <scope>NUCLEOTIDE SEQUENCE [LARGE SCALE GENOMIC DNA]</scope>
    <source>
        <strain evidence="8 9">3_1_6</strain>
    </source>
</reference>
<organism evidence="8 9">
    <name type="scientific">Bilophila wadsworthia (strain 3_1_6)</name>
    <dbReference type="NCBI Taxonomy" id="563192"/>
    <lineage>
        <taxon>Bacteria</taxon>
        <taxon>Pseudomonadati</taxon>
        <taxon>Thermodesulfobacteriota</taxon>
        <taxon>Desulfovibrionia</taxon>
        <taxon>Desulfovibrionales</taxon>
        <taxon>Desulfovibrionaceae</taxon>
        <taxon>Bilophila</taxon>
    </lineage>
</organism>
<feature type="transmembrane region" description="Helical" evidence="6">
    <location>
        <begin position="149"/>
        <end position="168"/>
    </location>
</feature>
<gene>
    <name evidence="8" type="ORF">HMPREF0179_00113</name>
</gene>
<dbReference type="HOGENOM" id="CLU_047102_0_0_7"/>
<keyword evidence="3 6" id="KW-0812">Transmembrane</keyword>
<dbReference type="PANTHER" id="PTHR10283:SF82">
    <property type="entry name" value="SOLUTE CARRIER FAMILY 13 MEMBER 2"/>
    <property type="match status" value="1"/>
</dbReference>
<evidence type="ECO:0000256" key="6">
    <source>
        <dbReference type="SAM" id="Phobius"/>
    </source>
</evidence>
<feature type="transmembrane region" description="Helical" evidence="6">
    <location>
        <begin position="221"/>
        <end position="239"/>
    </location>
</feature>
<feature type="domain" description="Citrate transporter-like" evidence="7">
    <location>
        <begin position="52"/>
        <end position="409"/>
    </location>
</feature>
<evidence type="ECO:0000256" key="5">
    <source>
        <dbReference type="ARBA" id="ARBA00023136"/>
    </source>
</evidence>
<protein>
    <recommendedName>
        <fullName evidence="7">Citrate transporter-like domain-containing protein</fullName>
    </recommendedName>
</protein>
<sequence>MTTAVATNKLSGKWIGWLTSLLGGLFVAWCFYDPSTPKVNLYWFGTIMAIGMFAFDLLPNFVTAVLLLMYYILTGIAAPDVAFVGWTTPIPWLCMCGMLIGVLMEKTRLANRIALFTISRVGTTPIRMYIAFLLAGFIVSAIIPDVITVDILFMAIATGMCQSLNLSVTSRSATTIVLAAFFGATISSAAYLPNNTGIIGLLMVKDMGVPFTWLGFYSENLPYQIGHALLAYTILHLFGGRELGEHISRCRACAEAELATLGKMSRDEKKTLVLALLALVAFISEPWHGIPGYFAFCSMVLLGFTPIFNLMEASDLKKVQFPILFFIAGCMAIGIVAGTLGIPAWLAGKLVPYLQQIDSNAGSSMFAYWVGVVANLVLTPVAAATSLSVPMAEIATSLNLGIKPILYSFLYGLDQFFLPYELAPALIMFATGYVRVRYLIGIMLTRMVLASLIVAFVATFIWPMMNL</sequence>
<feature type="transmembrane region" description="Helical" evidence="6">
    <location>
        <begin position="41"/>
        <end position="71"/>
    </location>
</feature>
<evidence type="ECO:0000313" key="8">
    <source>
        <dbReference type="EMBL" id="EFV46073.1"/>
    </source>
</evidence>
<dbReference type="GO" id="GO:0022857">
    <property type="term" value="F:transmembrane transporter activity"/>
    <property type="evidence" value="ECO:0007669"/>
    <property type="project" value="TreeGrafter"/>
</dbReference>